<dbReference type="GO" id="GO:0016616">
    <property type="term" value="F:oxidoreductase activity, acting on the CH-OH group of donors, NAD or NADP as acceptor"/>
    <property type="evidence" value="ECO:0007669"/>
    <property type="project" value="TreeGrafter"/>
</dbReference>
<evidence type="ECO:0000256" key="1">
    <source>
        <dbReference type="ARBA" id="ARBA00023002"/>
    </source>
</evidence>
<reference evidence="4 5" key="1">
    <citation type="journal article" date="2016" name="Proc. Natl. Acad. Sci. U.S.A.">
        <title>Comparative genomics of biotechnologically important yeasts.</title>
        <authorList>
            <person name="Riley R."/>
            <person name="Haridas S."/>
            <person name="Wolfe K.H."/>
            <person name="Lopes M.R."/>
            <person name="Hittinger C.T."/>
            <person name="Goeker M."/>
            <person name="Salamov A.A."/>
            <person name="Wisecaver J.H."/>
            <person name="Long T.M."/>
            <person name="Calvey C.H."/>
            <person name="Aerts A.L."/>
            <person name="Barry K.W."/>
            <person name="Choi C."/>
            <person name="Clum A."/>
            <person name="Coughlan A.Y."/>
            <person name="Deshpande S."/>
            <person name="Douglass A.P."/>
            <person name="Hanson S.J."/>
            <person name="Klenk H.-P."/>
            <person name="LaButti K.M."/>
            <person name="Lapidus A."/>
            <person name="Lindquist E.A."/>
            <person name="Lipzen A.M."/>
            <person name="Meier-Kolthoff J.P."/>
            <person name="Ohm R.A."/>
            <person name="Otillar R.P."/>
            <person name="Pangilinan J.L."/>
            <person name="Peng Y."/>
            <person name="Rokas A."/>
            <person name="Rosa C.A."/>
            <person name="Scheuner C."/>
            <person name="Sibirny A.A."/>
            <person name="Slot J.C."/>
            <person name="Stielow J.B."/>
            <person name="Sun H."/>
            <person name="Kurtzman C.P."/>
            <person name="Blackwell M."/>
            <person name="Grigoriev I.V."/>
            <person name="Jeffries T.W."/>
        </authorList>
    </citation>
    <scope>NUCLEOTIDE SEQUENCE [LARGE SCALE GENOMIC DNA]</scope>
    <source>
        <strain evidence="4 5">NRRL Y-2026</strain>
    </source>
</reference>
<dbReference type="Proteomes" id="UP000094455">
    <property type="component" value="Unassembled WGS sequence"/>
</dbReference>
<organism evidence="4 5">
    <name type="scientific">Pichia membranifaciens NRRL Y-2026</name>
    <dbReference type="NCBI Taxonomy" id="763406"/>
    <lineage>
        <taxon>Eukaryota</taxon>
        <taxon>Fungi</taxon>
        <taxon>Dikarya</taxon>
        <taxon>Ascomycota</taxon>
        <taxon>Saccharomycotina</taxon>
        <taxon>Pichiomycetes</taxon>
        <taxon>Pichiales</taxon>
        <taxon>Pichiaceae</taxon>
        <taxon>Pichia</taxon>
    </lineage>
</organism>
<evidence type="ECO:0000313" key="4">
    <source>
        <dbReference type="EMBL" id="ODQ49021.1"/>
    </source>
</evidence>
<evidence type="ECO:0000259" key="3">
    <source>
        <dbReference type="Pfam" id="PF01370"/>
    </source>
</evidence>
<dbReference type="RefSeq" id="XP_019020134.1">
    <property type="nucleotide sequence ID" value="XM_019160412.1"/>
</dbReference>
<protein>
    <recommendedName>
        <fullName evidence="3">NAD-dependent epimerase/dehydratase domain-containing protein</fullName>
    </recommendedName>
</protein>
<evidence type="ECO:0000256" key="2">
    <source>
        <dbReference type="ARBA" id="ARBA00023445"/>
    </source>
</evidence>
<dbReference type="AlphaFoldDB" id="A0A1E3NSE5"/>
<dbReference type="InterPro" id="IPR050425">
    <property type="entry name" value="NAD(P)_dehydrat-like"/>
</dbReference>
<dbReference type="PANTHER" id="PTHR10366:SF564">
    <property type="entry name" value="STEROL-4-ALPHA-CARBOXYLATE 3-DEHYDROGENASE, DECARBOXYLATING"/>
    <property type="match status" value="1"/>
</dbReference>
<name>A0A1E3NSE5_9ASCO</name>
<keyword evidence="1" id="KW-0560">Oxidoreductase</keyword>
<comment type="similarity">
    <text evidence="2">Belongs to the NAD(P)-dependent epimerase/dehydratase family. Dihydroflavonol-4-reductase subfamily.</text>
</comment>
<dbReference type="EMBL" id="KV454001">
    <property type="protein sequence ID" value="ODQ49021.1"/>
    <property type="molecule type" value="Genomic_DNA"/>
</dbReference>
<accession>A0A1E3NSE5</accession>
<dbReference type="PANTHER" id="PTHR10366">
    <property type="entry name" value="NAD DEPENDENT EPIMERASE/DEHYDRATASE"/>
    <property type="match status" value="1"/>
</dbReference>
<dbReference type="InterPro" id="IPR001509">
    <property type="entry name" value="Epimerase_deHydtase"/>
</dbReference>
<gene>
    <name evidence="4" type="ORF">PICMEDRAFT_14522</name>
</gene>
<dbReference type="InterPro" id="IPR036291">
    <property type="entry name" value="NAD(P)-bd_dom_sf"/>
</dbReference>
<dbReference type="SUPFAM" id="SSF51735">
    <property type="entry name" value="NAD(P)-binding Rossmann-fold domains"/>
    <property type="match status" value="1"/>
</dbReference>
<dbReference type="STRING" id="763406.A0A1E3NSE5"/>
<feature type="domain" description="NAD-dependent epimerase/dehydratase" evidence="3">
    <location>
        <begin position="6"/>
        <end position="258"/>
    </location>
</feature>
<dbReference type="OrthoDB" id="2735536at2759"/>
<dbReference type="Pfam" id="PF01370">
    <property type="entry name" value="Epimerase"/>
    <property type="match status" value="1"/>
</dbReference>
<dbReference type="GeneID" id="30177099"/>
<proteinExistence type="inferred from homology"/>
<keyword evidence="5" id="KW-1185">Reference proteome</keyword>
<dbReference type="Gene3D" id="3.40.50.720">
    <property type="entry name" value="NAD(P)-binding Rossmann-like Domain"/>
    <property type="match status" value="1"/>
</dbReference>
<evidence type="ECO:0000313" key="5">
    <source>
        <dbReference type="Proteomes" id="UP000094455"/>
    </source>
</evidence>
<sequence length="346" mass="38188">MMDSTVLVTGSTGFLAQHVIDKLLQRKYEVIGTTRSEEKSAFLLNNFKGKYPSAKLSFEVVADIAAKDAFDELLKKHPEIKYVIHTASPVTPDSAKSFEAGYLAPALNGTLSILNAIKLYAPQVTNVVITSSYAALTEQGNEPKGVVITNKSWNPMNWEDVKTWLDAYSVSKKYAEQAAWKFCEDEKPSFKLATVNPPFVLGPQVFDNSLNKQLNVSNNMLSEITHIDPAATGPQTMSPVLAISAPDIAEFHILPLENKELENERLFVVGAPLIAQKVLNILNDNFPELRGKIAKGDYDSADDLIAELCPKYDISATVKKASDYKFASVENAIVDVFKQYLSKYSI</sequence>